<dbReference type="RefSeq" id="XP_020838630.1">
    <property type="nucleotide sequence ID" value="XM_020982971.1"/>
</dbReference>
<dbReference type="PANTHER" id="PTHR39412:SF1">
    <property type="entry name" value="TESTIS-EXPRESSED PROTEIN 46"/>
    <property type="match status" value="1"/>
</dbReference>
<evidence type="ECO:0000313" key="1">
    <source>
        <dbReference type="Proteomes" id="UP000515140"/>
    </source>
</evidence>
<proteinExistence type="predicted"/>
<dbReference type="KEGG" id="pcw:110205966"/>
<organism evidence="1 2">
    <name type="scientific">Phascolarctos cinereus</name>
    <name type="common">Koala</name>
    <dbReference type="NCBI Taxonomy" id="38626"/>
    <lineage>
        <taxon>Eukaryota</taxon>
        <taxon>Metazoa</taxon>
        <taxon>Chordata</taxon>
        <taxon>Craniata</taxon>
        <taxon>Vertebrata</taxon>
        <taxon>Euteleostomi</taxon>
        <taxon>Mammalia</taxon>
        <taxon>Metatheria</taxon>
        <taxon>Diprotodontia</taxon>
        <taxon>Phascolarctidae</taxon>
        <taxon>Phascolarctos</taxon>
    </lineage>
</organism>
<dbReference type="InterPro" id="IPR038788">
    <property type="entry name" value="TEX46-like"/>
</dbReference>
<evidence type="ECO:0000313" key="2">
    <source>
        <dbReference type="RefSeq" id="XP_020838630.1"/>
    </source>
</evidence>
<keyword evidence="1" id="KW-1185">Reference proteome</keyword>
<dbReference type="CTD" id="729059"/>
<name>A0A6P5K0J2_PHACI</name>
<dbReference type="Proteomes" id="UP000515140">
    <property type="component" value="Unplaced"/>
</dbReference>
<dbReference type="PANTHER" id="PTHR39412">
    <property type="entry name" value="TESTIS-EXPRESSED PROTEIN 46"/>
    <property type="match status" value="1"/>
</dbReference>
<dbReference type="GeneID" id="110205966"/>
<reference evidence="2" key="1">
    <citation type="submission" date="2025-08" db="UniProtKB">
        <authorList>
            <consortium name="RefSeq"/>
        </authorList>
    </citation>
    <scope>IDENTIFICATION</scope>
    <source>
        <tissue evidence="2">Spleen</tissue>
    </source>
</reference>
<sequence length="184" mass="21586">MMDMSNSMWTVINWLLSYKPILLLLLVILLLLSNWLVKREVWPNKMKHETKQAQHRAVPCKEQVQRGKDLDVTRRHQRPCYPGNEYIENPKASECLTTNAVLTAKEVDKMYACFAVQDKLMERLMLNEMKLKVLENQMFIIWNKMNRRKRSCTRYKIPSSAKYHCRRNCISSASGFSSNSLGPC</sequence>
<dbReference type="AlphaFoldDB" id="A0A6P5K0J2"/>
<gene>
    <name evidence="2" type="primary">TEX46</name>
</gene>
<dbReference type="OMA" id="IVWNKMN"/>
<protein>
    <submittedName>
        <fullName evidence="2">Uncharacterized protein C1orf234 homolog isoform X1</fullName>
    </submittedName>
</protein>
<dbReference type="Pfam" id="PF17671">
    <property type="entry name" value="DUF5531"/>
    <property type="match status" value="2"/>
</dbReference>
<accession>A0A6P5K0J2</accession>
<dbReference type="InParanoid" id="A0A6P5K0J2"/>